<proteinExistence type="predicted"/>
<dbReference type="Pfam" id="PF01638">
    <property type="entry name" value="HxlR"/>
    <property type="match status" value="1"/>
</dbReference>
<dbReference type="SUPFAM" id="SSF46785">
    <property type="entry name" value="Winged helix' DNA-binding domain"/>
    <property type="match status" value="1"/>
</dbReference>
<evidence type="ECO:0000256" key="1">
    <source>
        <dbReference type="SAM" id="MobiDB-lite"/>
    </source>
</evidence>
<comment type="caution">
    <text evidence="3">The sequence shown here is derived from an EMBL/GenBank/DDBJ whole genome shotgun (WGS) entry which is preliminary data.</text>
</comment>
<keyword evidence="4" id="KW-1185">Reference proteome</keyword>
<feature type="region of interest" description="Disordered" evidence="1">
    <location>
        <begin position="86"/>
        <end position="105"/>
    </location>
</feature>
<dbReference type="InterPro" id="IPR002577">
    <property type="entry name" value="HTH_HxlR"/>
</dbReference>
<evidence type="ECO:0000313" key="3">
    <source>
        <dbReference type="EMBL" id="GAA5134773.1"/>
    </source>
</evidence>
<sequence>MVQVGDAGDGDGIDEAQPGRPYDNRPRYEYVLTEKGSELVDLLMVMTGWGDRWRAGTAGPPVLYRHHACGQISNVDLRCDHCGEPMHAHDVDPLPGPGSAEVETG</sequence>
<gene>
    <name evidence="3" type="ORF">GCM10023320_63230</name>
</gene>
<accession>A0ABP9NXZ2</accession>
<dbReference type="InterPro" id="IPR036388">
    <property type="entry name" value="WH-like_DNA-bd_sf"/>
</dbReference>
<dbReference type="InterPro" id="IPR036390">
    <property type="entry name" value="WH_DNA-bd_sf"/>
</dbReference>
<organism evidence="3 4">
    <name type="scientific">Pseudonocardia adelaidensis</name>
    <dbReference type="NCBI Taxonomy" id="648754"/>
    <lineage>
        <taxon>Bacteria</taxon>
        <taxon>Bacillati</taxon>
        <taxon>Actinomycetota</taxon>
        <taxon>Actinomycetes</taxon>
        <taxon>Pseudonocardiales</taxon>
        <taxon>Pseudonocardiaceae</taxon>
        <taxon>Pseudonocardia</taxon>
    </lineage>
</organism>
<feature type="domain" description="HTH hxlR-type" evidence="2">
    <location>
        <begin position="26"/>
        <end position="54"/>
    </location>
</feature>
<evidence type="ECO:0000313" key="4">
    <source>
        <dbReference type="Proteomes" id="UP001500804"/>
    </source>
</evidence>
<dbReference type="Gene3D" id="1.10.10.10">
    <property type="entry name" value="Winged helix-like DNA-binding domain superfamily/Winged helix DNA-binding domain"/>
    <property type="match status" value="1"/>
</dbReference>
<name>A0ABP9NXZ2_9PSEU</name>
<dbReference type="Proteomes" id="UP001500804">
    <property type="component" value="Unassembled WGS sequence"/>
</dbReference>
<dbReference type="EMBL" id="BAABJO010000030">
    <property type="protein sequence ID" value="GAA5134773.1"/>
    <property type="molecule type" value="Genomic_DNA"/>
</dbReference>
<protein>
    <recommendedName>
        <fullName evidence="2">HTH hxlR-type domain-containing protein</fullName>
    </recommendedName>
</protein>
<reference evidence="4" key="1">
    <citation type="journal article" date="2019" name="Int. J. Syst. Evol. Microbiol.">
        <title>The Global Catalogue of Microorganisms (GCM) 10K type strain sequencing project: providing services to taxonomists for standard genome sequencing and annotation.</title>
        <authorList>
            <consortium name="The Broad Institute Genomics Platform"/>
            <consortium name="The Broad Institute Genome Sequencing Center for Infectious Disease"/>
            <person name="Wu L."/>
            <person name="Ma J."/>
        </authorList>
    </citation>
    <scope>NUCLEOTIDE SEQUENCE [LARGE SCALE GENOMIC DNA]</scope>
    <source>
        <strain evidence="4">JCM 18302</strain>
    </source>
</reference>
<feature type="region of interest" description="Disordered" evidence="1">
    <location>
        <begin position="1"/>
        <end position="25"/>
    </location>
</feature>
<evidence type="ECO:0000259" key="2">
    <source>
        <dbReference type="Pfam" id="PF01638"/>
    </source>
</evidence>